<dbReference type="InterPro" id="IPR030878">
    <property type="entry name" value="Ribosomal_uL15"/>
</dbReference>
<dbReference type="PANTHER" id="PTHR12934">
    <property type="entry name" value="50S RIBOSOMAL PROTEIN L15"/>
    <property type="match status" value="1"/>
</dbReference>
<dbReference type="Gene3D" id="3.100.10.10">
    <property type="match status" value="1"/>
</dbReference>
<dbReference type="OrthoDB" id="361383at2759"/>
<dbReference type="EMBL" id="AZGZ01000047">
    <property type="protein sequence ID" value="KZZ86813.1"/>
    <property type="molecule type" value="Genomic_DNA"/>
</dbReference>
<dbReference type="InterPro" id="IPR005749">
    <property type="entry name" value="Ribosomal_uL15_bac-type"/>
</dbReference>
<evidence type="ECO:0000259" key="5">
    <source>
        <dbReference type="Pfam" id="PF00828"/>
    </source>
</evidence>
<reference evidence="6 7" key="1">
    <citation type="journal article" date="2016" name="Genome Biol. Evol.">
        <title>Divergent and convergent evolution of fungal pathogenicity.</title>
        <authorList>
            <person name="Shang Y."/>
            <person name="Xiao G."/>
            <person name="Zheng P."/>
            <person name="Cen K."/>
            <person name="Zhan S."/>
            <person name="Wang C."/>
        </authorList>
    </citation>
    <scope>NUCLEOTIDE SEQUENCE [LARGE SCALE GENOMIC DNA]</scope>
    <source>
        <strain evidence="6 7">ARSEF 7405</strain>
    </source>
</reference>
<comment type="caution">
    <text evidence="6">The sequence shown here is derived from an EMBL/GenBank/DDBJ whole genome shotgun (WGS) entry which is preliminary data.</text>
</comment>
<dbReference type="InterPro" id="IPR036227">
    <property type="entry name" value="Ribosomal_uL15/eL18_sf"/>
</dbReference>
<keyword evidence="3" id="KW-0687">Ribonucleoprotein</keyword>
<organism evidence="6 7">
    <name type="scientific">Ascosphaera apis ARSEF 7405</name>
    <dbReference type="NCBI Taxonomy" id="392613"/>
    <lineage>
        <taxon>Eukaryota</taxon>
        <taxon>Fungi</taxon>
        <taxon>Dikarya</taxon>
        <taxon>Ascomycota</taxon>
        <taxon>Pezizomycotina</taxon>
        <taxon>Eurotiomycetes</taxon>
        <taxon>Eurotiomycetidae</taxon>
        <taxon>Onygenales</taxon>
        <taxon>Ascosphaeraceae</taxon>
        <taxon>Ascosphaera</taxon>
    </lineage>
</organism>
<feature type="region of interest" description="Disordered" evidence="4">
    <location>
        <begin position="56"/>
        <end position="104"/>
    </location>
</feature>
<proteinExistence type="inferred from homology"/>
<evidence type="ECO:0000256" key="3">
    <source>
        <dbReference type="ARBA" id="ARBA00023274"/>
    </source>
</evidence>
<dbReference type="Proteomes" id="UP000242877">
    <property type="component" value="Unassembled WGS sequence"/>
</dbReference>
<dbReference type="InterPro" id="IPR021131">
    <property type="entry name" value="Ribosomal_uL15/eL18"/>
</dbReference>
<evidence type="ECO:0000313" key="7">
    <source>
        <dbReference type="Proteomes" id="UP000242877"/>
    </source>
</evidence>
<evidence type="ECO:0000313" key="6">
    <source>
        <dbReference type="EMBL" id="KZZ86813.1"/>
    </source>
</evidence>
<feature type="compositionally biased region" description="Basic residues" evidence="4">
    <location>
        <begin position="82"/>
        <end position="94"/>
    </location>
</feature>
<evidence type="ECO:0000256" key="4">
    <source>
        <dbReference type="SAM" id="MobiDB-lite"/>
    </source>
</evidence>
<dbReference type="NCBIfam" id="TIGR01071">
    <property type="entry name" value="rplO_bact"/>
    <property type="match status" value="1"/>
</dbReference>
<name>A0A162I005_9EURO</name>
<dbReference type="VEuPathDB" id="FungiDB:AAP_06215"/>
<dbReference type="AlphaFoldDB" id="A0A162I005"/>
<dbReference type="GO" id="GO:0003735">
    <property type="term" value="F:structural constituent of ribosome"/>
    <property type="evidence" value="ECO:0007669"/>
    <property type="project" value="InterPro"/>
</dbReference>
<gene>
    <name evidence="6" type="ORF">AAP_06215</name>
</gene>
<feature type="domain" description="Large ribosomal subunit protein uL15/eL18" evidence="5">
    <location>
        <begin position="126"/>
        <end position="203"/>
    </location>
</feature>
<evidence type="ECO:0000256" key="1">
    <source>
        <dbReference type="ARBA" id="ARBA00007320"/>
    </source>
</evidence>
<accession>A0A162I005</accession>
<protein>
    <submittedName>
        <fullName evidence="6">50S ribosomal subunit protein L15</fullName>
    </submittedName>
</protein>
<dbReference type="Pfam" id="PF00828">
    <property type="entry name" value="Ribosomal_L27A"/>
    <property type="match status" value="1"/>
</dbReference>
<dbReference type="HAMAP" id="MF_01341">
    <property type="entry name" value="Ribosomal_uL15"/>
    <property type="match status" value="1"/>
</dbReference>
<comment type="similarity">
    <text evidence="1">Belongs to the universal ribosomal protein uL15 family.</text>
</comment>
<keyword evidence="2" id="KW-0689">Ribosomal protein</keyword>
<keyword evidence="7" id="KW-1185">Reference proteome</keyword>
<dbReference type="FunFam" id="3.100.10.10:FF:000011">
    <property type="entry name" value="50S ribosomal subunit protein L15"/>
    <property type="match status" value="1"/>
</dbReference>
<dbReference type="GO" id="GO:0005762">
    <property type="term" value="C:mitochondrial large ribosomal subunit"/>
    <property type="evidence" value="ECO:0007669"/>
    <property type="project" value="TreeGrafter"/>
</dbReference>
<sequence>MPPRLNLRLPSQVSSLIHHHQFPAPATQSSLIPAFQRLWAQPLAQASQTRDASLLSRLSDAPGAKHRAIRRGRGPASGKGKTSGRGHKGQKQHGKVPAGFQGGQTPIEVVKGKRGFENIFAPDMATVNLDRLQSWIDMGRIDPSKPITVRELFHSRCIHSVKDGVKLLASGGREALKQPVQIVVSRASQQAIEAVEAAGGTIVTRYYTDTAIRRIIQFKTPPFASLAWEDEKYKIGMGMDAPLKKGEGYQYRLPDPVKRTDIEYYRDPAHRGYLSHLVAKGETPSLFFLAPEAAKHGGKDKSEKKLGENRVW</sequence>
<evidence type="ECO:0000256" key="2">
    <source>
        <dbReference type="ARBA" id="ARBA00022980"/>
    </source>
</evidence>
<dbReference type="GO" id="GO:0006412">
    <property type="term" value="P:translation"/>
    <property type="evidence" value="ECO:0007669"/>
    <property type="project" value="InterPro"/>
</dbReference>
<dbReference type="SUPFAM" id="SSF52080">
    <property type="entry name" value="Ribosomal proteins L15p and L18e"/>
    <property type="match status" value="1"/>
</dbReference>
<feature type="compositionally biased region" description="Basic residues" evidence="4">
    <location>
        <begin position="64"/>
        <end position="73"/>
    </location>
</feature>
<dbReference type="PANTHER" id="PTHR12934:SF11">
    <property type="entry name" value="LARGE RIBOSOMAL SUBUNIT PROTEIN UL15M"/>
    <property type="match status" value="1"/>
</dbReference>